<accession>A0A176ZX53</accession>
<dbReference type="Gene3D" id="1.10.287.110">
    <property type="entry name" value="DnaJ domain"/>
    <property type="match status" value="1"/>
</dbReference>
<reference evidence="2" key="1">
    <citation type="submission" date="2016-03" db="EMBL/GenBank/DDBJ databases">
        <title>Updated assembly of Pseudogymnoascus destructans, the fungus causing white-nose syndrome of bats.</title>
        <authorList>
            <person name="Palmer J.M."/>
            <person name="Drees K.P."/>
            <person name="Foster J.T."/>
            <person name="Lindner D.L."/>
        </authorList>
    </citation>
    <scope>NUCLEOTIDE SEQUENCE [LARGE SCALE GENOMIC DNA]</scope>
    <source>
        <strain evidence="2">20631-21</strain>
    </source>
</reference>
<dbReference type="GeneID" id="36292071"/>
<dbReference type="SMART" id="SM00271">
    <property type="entry name" value="DnaJ"/>
    <property type="match status" value="1"/>
</dbReference>
<sequence length="284" mass="30639">MSPHVRFGLRHSYDDVAEGGEFYIFHKCIHDSKEGYSNPSSRDPSTIMSPSSNPDYYSVLDVSPTATPQQIRDAYKRAALKTHPDRVPSDSPDRASRTRKFQLINDAYYTLSDATRRREYDLARPHPAPGGFTSGPSAASDEDAWDIPRPSDGAGTGGNWWENFGFNTHPNREEAESAQFGDVFEEMLREEGMANEAGHGTGRFWSVVGGLSGAAMGFIVANFPGMVAGAVAGNRLGAVRDARGMSVYSVFQELPQGDKARLLSQLAAKVFAHAVGGGGSSSGI</sequence>
<dbReference type="InterPro" id="IPR036869">
    <property type="entry name" value="J_dom_sf"/>
</dbReference>
<dbReference type="AlphaFoldDB" id="A0A176ZX53"/>
<evidence type="ECO:0000259" key="1">
    <source>
        <dbReference type="PROSITE" id="PS50076"/>
    </source>
</evidence>
<dbReference type="CDD" id="cd06257">
    <property type="entry name" value="DnaJ"/>
    <property type="match status" value="1"/>
</dbReference>
<dbReference type="InterPro" id="IPR050817">
    <property type="entry name" value="DjlA_DnaK_co-chaperone"/>
</dbReference>
<dbReference type="InterPro" id="IPR001623">
    <property type="entry name" value="DnaJ_domain"/>
</dbReference>
<gene>
    <name evidence="2" type="ORF">VC83_09034</name>
</gene>
<dbReference type="EMBL" id="KV441421">
    <property type="protein sequence ID" value="OAF54506.1"/>
    <property type="molecule type" value="Genomic_DNA"/>
</dbReference>
<dbReference type="Pfam" id="PF00226">
    <property type="entry name" value="DnaJ"/>
    <property type="match status" value="1"/>
</dbReference>
<evidence type="ECO:0000313" key="2">
    <source>
        <dbReference type="EMBL" id="OAF54506.1"/>
    </source>
</evidence>
<organism evidence="2">
    <name type="scientific">Pseudogymnoascus destructans</name>
    <dbReference type="NCBI Taxonomy" id="655981"/>
    <lineage>
        <taxon>Eukaryota</taxon>
        <taxon>Fungi</taxon>
        <taxon>Dikarya</taxon>
        <taxon>Ascomycota</taxon>
        <taxon>Pezizomycotina</taxon>
        <taxon>Leotiomycetes</taxon>
        <taxon>Thelebolales</taxon>
        <taxon>Thelebolaceae</taxon>
        <taxon>Pseudogymnoascus</taxon>
    </lineage>
</organism>
<dbReference type="PROSITE" id="PS50076">
    <property type="entry name" value="DNAJ_2"/>
    <property type="match status" value="1"/>
</dbReference>
<dbReference type="PRINTS" id="PR00625">
    <property type="entry name" value="JDOMAIN"/>
</dbReference>
<name>A0A176ZX53_9PEZI</name>
<dbReference type="VEuPathDB" id="FungiDB:GMDG_06463"/>
<dbReference type="PANTHER" id="PTHR24074">
    <property type="entry name" value="CO-CHAPERONE PROTEIN DJLA"/>
    <property type="match status" value="1"/>
</dbReference>
<dbReference type="OrthoDB" id="442087at2759"/>
<protein>
    <recommendedName>
        <fullName evidence="1">J domain-containing protein</fullName>
    </recommendedName>
</protein>
<proteinExistence type="predicted"/>
<dbReference type="eggNOG" id="KOG0714">
    <property type="taxonomic scope" value="Eukaryota"/>
</dbReference>
<dbReference type="SUPFAM" id="SSF46565">
    <property type="entry name" value="Chaperone J-domain"/>
    <property type="match status" value="1"/>
</dbReference>
<dbReference type="Proteomes" id="UP000077154">
    <property type="component" value="Unassembled WGS sequence"/>
</dbReference>
<dbReference type="RefSeq" id="XP_024319810.1">
    <property type="nucleotide sequence ID" value="XM_024472572.1"/>
</dbReference>
<feature type="domain" description="J" evidence="1">
    <location>
        <begin position="55"/>
        <end position="124"/>
    </location>
</feature>